<protein>
    <submittedName>
        <fullName evidence="3">Helix-turn-helix domain-containing protein</fullName>
    </submittedName>
</protein>
<dbReference type="AlphaFoldDB" id="A0AAW6U0T7"/>
<proteinExistence type="predicted"/>
<evidence type="ECO:0000256" key="1">
    <source>
        <dbReference type="SAM" id="MobiDB-lite"/>
    </source>
</evidence>
<feature type="compositionally biased region" description="Basic residues" evidence="1">
    <location>
        <begin position="124"/>
        <end position="134"/>
    </location>
</feature>
<evidence type="ECO:0000259" key="2">
    <source>
        <dbReference type="Pfam" id="PF12728"/>
    </source>
</evidence>
<dbReference type="Gene3D" id="1.10.10.10">
    <property type="entry name" value="Winged helix-like DNA-binding domain superfamily/Winged helix DNA-binding domain"/>
    <property type="match status" value="1"/>
</dbReference>
<dbReference type="InterPro" id="IPR010093">
    <property type="entry name" value="SinI_DNA-bd"/>
</dbReference>
<evidence type="ECO:0000313" key="3">
    <source>
        <dbReference type="EMBL" id="MDI6450455.1"/>
    </source>
</evidence>
<dbReference type="RefSeq" id="WP_349245866.1">
    <property type="nucleotide sequence ID" value="NZ_JASCXX010000020.1"/>
</dbReference>
<name>A0AAW6U0T7_9BACT</name>
<comment type="caution">
    <text evidence="3">The sequence shown here is derived from an EMBL/GenBank/DDBJ whole genome shotgun (WGS) entry which is preliminary data.</text>
</comment>
<organism evidence="3 4">
    <name type="scientific">Anaerobaca lacustris</name>
    <dbReference type="NCBI Taxonomy" id="3044600"/>
    <lineage>
        <taxon>Bacteria</taxon>
        <taxon>Pseudomonadati</taxon>
        <taxon>Planctomycetota</taxon>
        <taxon>Phycisphaerae</taxon>
        <taxon>Sedimentisphaerales</taxon>
        <taxon>Anaerobacaceae</taxon>
        <taxon>Anaerobaca</taxon>
    </lineage>
</organism>
<dbReference type="InterPro" id="IPR036388">
    <property type="entry name" value="WH-like_DNA-bd_sf"/>
</dbReference>
<reference evidence="3" key="1">
    <citation type="submission" date="2023-05" db="EMBL/GenBank/DDBJ databases">
        <title>Anaerotaeda fermentans gen. nov., sp. nov., a novel anaerobic planctomycete of the new family within the order Sedimentisphaerales isolated from Taman Peninsula, Russia.</title>
        <authorList>
            <person name="Khomyakova M.A."/>
            <person name="Merkel A.Y."/>
            <person name="Slobodkin A.I."/>
        </authorList>
    </citation>
    <scope>NUCLEOTIDE SEQUENCE</scope>
    <source>
        <strain evidence="3">M17dextr</strain>
    </source>
</reference>
<sequence>MKPQSLDNKNEHYPADTGGCSVCRDLLNSLGRFFDMIQAASPPQRSDWLTVDEISQELKLSKSIIYRLIRNGELEAVDLVVGEDGDTAKKGHYRIRRSALNQYLEAKKVRPLLKPPARSLPPRRFPKVKNHLGL</sequence>
<dbReference type="Proteomes" id="UP001431776">
    <property type="component" value="Unassembled WGS sequence"/>
</dbReference>
<dbReference type="EMBL" id="JASCXX010000020">
    <property type="protein sequence ID" value="MDI6450455.1"/>
    <property type="molecule type" value="Genomic_DNA"/>
</dbReference>
<feature type="domain" description="Helix-turn-helix" evidence="2">
    <location>
        <begin position="48"/>
        <end position="107"/>
    </location>
</feature>
<accession>A0AAW6U0T7</accession>
<dbReference type="Pfam" id="PF12728">
    <property type="entry name" value="HTH_17"/>
    <property type="match status" value="1"/>
</dbReference>
<keyword evidence="4" id="KW-1185">Reference proteome</keyword>
<gene>
    <name evidence="3" type="ORF">QJ522_15450</name>
</gene>
<feature type="region of interest" description="Disordered" evidence="1">
    <location>
        <begin position="115"/>
        <end position="134"/>
    </location>
</feature>
<dbReference type="NCBIfam" id="TIGR01764">
    <property type="entry name" value="excise"/>
    <property type="match status" value="1"/>
</dbReference>
<dbReference type="InterPro" id="IPR041657">
    <property type="entry name" value="HTH_17"/>
</dbReference>
<dbReference type="GO" id="GO:0003677">
    <property type="term" value="F:DNA binding"/>
    <property type="evidence" value="ECO:0007669"/>
    <property type="project" value="InterPro"/>
</dbReference>
<evidence type="ECO:0000313" key="4">
    <source>
        <dbReference type="Proteomes" id="UP001431776"/>
    </source>
</evidence>